<feature type="chain" id="PRO_5039697107" evidence="4">
    <location>
        <begin position="26"/>
        <end position="451"/>
    </location>
</feature>
<sequence>MKSYNFLKIILLAGALTAGAGSVPAAGQVTATPQGNDIFAEIDRMMGRYDYIGALAAMDSLITVDVQDSVAVAAMPERERMVQKGLQSRRAQCLRKMYRYDEAVEALGAVVALDRRANPVPVMAEIADCRIQQGDLTEALNLYGIITMIDPVNLYFRVQQTMLYYYCGLYEDCIANAEMVMAVDSIPAIISLAGDSWNMLGQPDSALVCYREALRLNPYNEKVIDKASSILLRRKEYGEIMYMTDRFLKRDTSLNVLGIRGMTFYLQKAYPESLRLFERMRALGDSTYSTNFYLGLNYLETDPVKALYAFEDAYRADTTNIEGVYYYAYTLGRVTIRDSLTQSMFDKGIELLQPDPDAMYRFYSAYGDWLVKKERFDEARDKYIAARSYDPERLTVLPSLGYCYERLKDWKNAAIYYKEFMDRAENKESDVYNFTKEALDYVNGKLFMEEK</sequence>
<dbReference type="InterPro" id="IPR051685">
    <property type="entry name" value="Ycf3/AcsC/BcsC/TPR_MFPF"/>
</dbReference>
<reference evidence="5" key="2">
    <citation type="journal article" date="2021" name="PeerJ">
        <title>Extensive microbial diversity within the chicken gut microbiome revealed by metagenomics and culture.</title>
        <authorList>
            <person name="Gilroy R."/>
            <person name="Ravi A."/>
            <person name="Getino M."/>
            <person name="Pursley I."/>
            <person name="Horton D.L."/>
            <person name="Alikhan N.F."/>
            <person name="Baker D."/>
            <person name="Gharbi K."/>
            <person name="Hall N."/>
            <person name="Watson M."/>
            <person name="Adriaenssens E.M."/>
            <person name="Foster-Nyarko E."/>
            <person name="Jarju S."/>
            <person name="Secka A."/>
            <person name="Antonio M."/>
            <person name="Oren A."/>
            <person name="Chaudhuri R.R."/>
            <person name="La Ragione R."/>
            <person name="Hildebrand F."/>
            <person name="Pallen M.J."/>
        </authorList>
    </citation>
    <scope>NUCLEOTIDE SEQUENCE</scope>
    <source>
        <strain evidence="5">ChiHjej13B12-12457</strain>
    </source>
</reference>
<keyword evidence="1" id="KW-0677">Repeat</keyword>
<comment type="caution">
    <text evidence="5">The sequence shown here is derived from an EMBL/GenBank/DDBJ whole genome shotgun (WGS) entry which is preliminary data.</text>
</comment>
<evidence type="ECO:0000313" key="6">
    <source>
        <dbReference type="Proteomes" id="UP000886744"/>
    </source>
</evidence>
<dbReference type="SMART" id="SM00028">
    <property type="entry name" value="TPR"/>
    <property type="match status" value="5"/>
</dbReference>
<evidence type="ECO:0000256" key="2">
    <source>
        <dbReference type="ARBA" id="ARBA00022803"/>
    </source>
</evidence>
<organism evidence="5 6">
    <name type="scientific">Candidatus Coprenecus avistercoris</name>
    <dbReference type="NCBI Taxonomy" id="2840730"/>
    <lineage>
        <taxon>Bacteria</taxon>
        <taxon>Pseudomonadati</taxon>
        <taxon>Bacteroidota</taxon>
        <taxon>Bacteroidia</taxon>
        <taxon>Bacteroidales</taxon>
        <taxon>Rikenellaceae</taxon>
        <taxon>Rikenellaceae incertae sedis</taxon>
        <taxon>Candidatus Coprenecus</taxon>
    </lineage>
</organism>
<name>A0A9D1J5X0_9BACT</name>
<proteinExistence type="predicted"/>
<evidence type="ECO:0000256" key="3">
    <source>
        <dbReference type="PROSITE-ProRule" id="PRU00339"/>
    </source>
</evidence>
<feature type="signal peptide" evidence="4">
    <location>
        <begin position="1"/>
        <end position="25"/>
    </location>
</feature>
<protein>
    <submittedName>
        <fullName evidence="5">Tetratricopeptide repeat protein</fullName>
    </submittedName>
</protein>
<gene>
    <name evidence="5" type="ORF">IAC94_01025</name>
</gene>
<dbReference type="PANTHER" id="PTHR44943">
    <property type="entry name" value="CELLULOSE SYNTHASE OPERON PROTEIN C"/>
    <property type="match status" value="1"/>
</dbReference>
<dbReference type="PROSITE" id="PS50005">
    <property type="entry name" value="TPR"/>
    <property type="match status" value="1"/>
</dbReference>
<feature type="repeat" description="TPR" evidence="3">
    <location>
        <begin position="187"/>
        <end position="220"/>
    </location>
</feature>
<dbReference type="InterPro" id="IPR011990">
    <property type="entry name" value="TPR-like_helical_dom_sf"/>
</dbReference>
<dbReference type="Gene3D" id="1.25.40.10">
    <property type="entry name" value="Tetratricopeptide repeat domain"/>
    <property type="match status" value="3"/>
</dbReference>
<keyword evidence="4" id="KW-0732">Signal</keyword>
<dbReference type="EMBL" id="DVHI01000016">
    <property type="protein sequence ID" value="HIR62092.1"/>
    <property type="molecule type" value="Genomic_DNA"/>
</dbReference>
<dbReference type="AlphaFoldDB" id="A0A9D1J5X0"/>
<evidence type="ECO:0000256" key="4">
    <source>
        <dbReference type="SAM" id="SignalP"/>
    </source>
</evidence>
<dbReference type="Proteomes" id="UP000886744">
    <property type="component" value="Unassembled WGS sequence"/>
</dbReference>
<reference evidence="5" key="1">
    <citation type="submission" date="2020-10" db="EMBL/GenBank/DDBJ databases">
        <authorList>
            <person name="Gilroy R."/>
        </authorList>
    </citation>
    <scope>NUCLEOTIDE SEQUENCE</scope>
    <source>
        <strain evidence="5">ChiHjej13B12-12457</strain>
    </source>
</reference>
<dbReference type="SUPFAM" id="SSF48452">
    <property type="entry name" value="TPR-like"/>
    <property type="match status" value="2"/>
</dbReference>
<dbReference type="PANTHER" id="PTHR44943:SF8">
    <property type="entry name" value="TPR REPEAT-CONTAINING PROTEIN MJ0263"/>
    <property type="match status" value="1"/>
</dbReference>
<evidence type="ECO:0000256" key="1">
    <source>
        <dbReference type="ARBA" id="ARBA00022737"/>
    </source>
</evidence>
<keyword evidence="2 3" id="KW-0802">TPR repeat</keyword>
<dbReference type="Pfam" id="PF13432">
    <property type="entry name" value="TPR_16"/>
    <property type="match status" value="1"/>
</dbReference>
<dbReference type="InterPro" id="IPR019734">
    <property type="entry name" value="TPR_rpt"/>
</dbReference>
<accession>A0A9D1J5X0</accession>
<evidence type="ECO:0000313" key="5">
    <source>
        <dbReference type="EMBL" id="HIR62092.1"/>
    </source>
</evidence>